<gene>
    <name evidence="2" type="ORF">SAMN04487967_0767</name>
</gene>
<evidence type="ECO:0000313" key="2">
    <source>
        <dbReference type="EMBL" id="SEH12349.1"/>
    </source>
</evidence>
<feature type="compositionally biased region" description="Acidic residues" evidence="1">
    <location>
        <begin position="330"/>
        <end position="346"/>
    </location>
</feature>
<proteinExistence type="predicted"/>
<organism evidence="2 3">
    <name type="scientific">Natronorubrum sediminis</name>
    <dbReference type="NCBI Taxonomy" id="640943"/>
    <lineage>
        <taxon>Archaea</taxon>
        <taxon>Methanobacteriati</taxon>
        <taxon>Methanobacteriota</taxon>
        <taxon>Stenosarchaea group</taxon>
        <taxon>Halobacteria</taxon>
        <taxon>Halobacteriales</taxon>
        <taxon>Natrialbaceae</taxon>
        <taxon>Natronorubrum</taxon>
    </lineage>
</organism>
<reference evidence="3" key="1">
    <citation type="submission" date="2016-10" db="EMBL/GenBank/DDBJ databases">
        <authorList>
            <person name="Varghese N."/>
            <person name="Submissions S."/>
        </authorList>
    </citation>
    <scope>NUCLEOTIDE SEQUENCE [LARGE SCALE GENOMIC DNA]</scope>
    <source>
        <strain evidence="3">CGMCC 1.8981</strain>
    </source>
</reference>
<evidence type="ECO:0000313" key="3">
    <source>
        <dbReference type="Proteomes" id="UP000199112"/>
    </source>
</evidence>
<dbReference type="AlphaFoldDB" id="A0A1H6FN71"/>
<feature type="region of interest" description="Disordered" evidence="1">
    <location>
        <begin position="242"/>
        <end position="274"/>
    </location>
</feature>
<protein>
    <submittedName>
        <fullName evidence="2">Uncharacterized protein</fullName>
    </submittedName>
</protein>
<dbReference type="Proteomes" id="UP000199112">
    <property type="component" value="Unassembled WGS sequence"/>
</dbReference>
<feature type="region of interest" description="Disordered" evidence="1">
    <location>
        <begin position="49"/>
        <end position="89"/>
    </location>
</feature>
<feature type="compositionally biased region" description="Acidic residues" evidence="1">
    <location>
        <begin position="242"/>
        <end position="256"/>
    </location>
</feature>
<sequence length="346" mass="36629">MLVDLFGSSTPEAQLRSTIMTRETYSRREQLQALGAVGTLVGGGAIGLSSVSADDDTDDTEETGDINGDNNPEGDATGDDQPEETGASDRLSLIPKCIDEEHGGAAFCVANRGKRDADLKWRLETPKEDEKEPDEPEEGIEYLDCQTIRVVGDFAAASFEALFVENDEIGNVIEFVGPVEGEQTIDITEVENVPEDAIVGYAEAFHDDGEPVPGDGDVTATNPELEACQEAFFGEVVVEVSEDDGDETPADDEAAASEEASSSVESADESTLDCEQGELVVPAKSTACFPVPVTDGAASVVLLEDGQEVDSASIETETGEACPCPVYPDPDAEFPFENPEEAEETA</sequence>
<dbReference type="EMBL" id="FNWL01000001">
    <property type="protein sequence ID" value="SEH12349.1"/>
    <property type="molecule type" value="Genomic_DNA"/>
</dbReference>
<evidence type="ECO:0000256" key="1">
    <source>
        <dbReference type="SAM" id="MobiDB-lite"/>
    </source>
</evidence>
<name>A0A1H6FN71_9EURY</name>
<feature type="compositionally biased region" description="Acidic residues" evidence="1">
    <location>
        <begin position="53"/>
        <end position="64"/>
    </location>
</feature>
<feature type="region of interest" description="Disordered" evidence="1">
    <location>
        <begin position="309"/>
        <end position="346"/>
    </location>
</feature>
<accession>A0A1H6FN71</accession>
<keyword evidence="3" id="KW-1185">Reference proteome</keyword>